<reference evidence="1" key="1">
    <citation type="submission" date="2021-02" db="EMBL/GenBank/DDBJ databases">
        <authorList>
            <person name="Nowell W R."/>
        </authorList>
    </citation>
    <scope>NUCLEOTIDE SEQUENCE</scope>
</reference>
<name>A0A820M3E1_9BILA</name>
<dbReference type="AlphaFoldDB" id="A0A820M3E1"/>
<protein>
    <submittedName>
        <fullName evidence="1">Uncharacterized protein</fullName>
    </submittedName>
</protein>
<organism evidence="1 2">
    <name type="scientific">Adineta steineri</name>
    <dbReference type="NCBI Taxonomy" id="433720"/>
    <lineage>
        <taxon>Eukaryota</taxon>
        <taxon>Metazoa</taxon>
        <taxon>Spiralia</taxon>
        <taxon>Gnathifera</taxon>
        <taxon>Rotifera</taxon>
        <taxon>Eurotatoria</taxon>
        <taxon>Bdelloidea</taxon>
        <taxon>Adinetida</taxon>
        <taxon>Adinetidae</taxon>
        <taxon>Adineta</taxon>
    </lineage>
</organism>
<dbReference type="InterPro" id="IPR029063">
    <property type="entry name" value="SAM-dependent_MTases_sf"/>
</dbReference>
<proteinExistence type="predicted"/>
<gene>
    <name evidence="1" type="ORF">KXQ929_LOCUS49145</name>
</gene>
<sequence length="225" mass="25669">QGSENLKKSLIDLRRLLVPNGLLLLLELINVPLYFDLIFGLLDQWWSLSDNVRALNDAHQWTTTLKELGGFASVETTLSQSESAIIISQKTTSQEILKTLDERQHQAWLLFTKNDPHSLGNSIASLLPCSNVRFFDISNPQMETIRLAVELLINKYKQVYVVFAWSIEETYIDNDTSDSAFKQHEESILGTFVQLLQLIQATSPNFRPFVYVITRHAQLNNNSNC</sequence>
<accession>A0A820M3E1</accession>
<comment type="caution">
    <text evidence="1">The sequence shown here is derived from an EMBL/GenBank/DDBJ whole genome shotgun (WGS) entry which is preliminary data.</text>
</comment>
<dbReference type="Proteomes" id="UP000663868">
    <property type="component" value="Unassembled WGS sequence"/>
</dbReference>
<feature type="non-terminal residue" evidence="1">
    <location>
        <position position="225"/>
    </location>
</feature>
<evidence type="ECO:0000313" key="1">
    <source>
        <dbReference type="EMBL" id="CAF4367053.1"/>
    </source>
</evidence>
<feature type="non-terminal residue" evidence="1">
    <location>
        <position position="1"/>
    </location>
</feature>
<dbReference type="Gene3D" id="3.40.50.150">
    <property type="entry name" value="Vaccinia Virus protein VP39"/>
    <property type="match status" value="1"/>
</dbReference>
<evidence type="ECO:0000313" key="2">
    <source>
        <dbReference type="Proteomes" id="UP000663868"/>
    </source>
</evidence>
<dbReference type="EMBL" id="CAJOBB010020385">
    <property type="protein sequence ID" value="CAF4367053.1"/>
    <property type="molecule type" value="Genomic_DNA"/>
</dbReference>